<protein>
    <recommendedName>
        <fullName evidence="3">Major facilitator superfamily (MFS) profile domain-containing protein</fullName>
    </recommendedName>
</protein>
<dbReference type="InterPro" id="IPR036259">
    <property type="entry name" value="MFS_trans_sf"/>
</dbReference>
<dbReference type="EMBL" id="UOEF01000432">
    <property type="protein sequence ID" value="VAW05236.1"/>
    <property type="molecule type" value="Genomic_DNA"/>
</dbReference>
<feature type="transmembrane region" description="Helical" evidence="1">
    <location>
        <begin position="150"/>
        <end position="168"/>
    </location>
</feature>
<gene>
    <name evidence="2" type="ORF">MNBD_ALPHA04-1049</name>
</gene>
<sequence>FALCVCAAIAGLSFNLMPLVTAAWHTGFGYGEAVIGQLSGIQLLGFLIGIATSPFWLRHISCRAAIGIGLLAQFGLLLLIQMKEPSGALAVPFFTGLCTALVSGTALSTLARSDAPERNLGLFFAAQMALALVVILIVESGYASVAIDSLAWMFAFFAPVGWAMLSVIPGKLASQSHAHIPSPPVWRILLILMAIAFFLAGILGIWSFLGSFDTDGDMRLFGVNLVALSLFASFVGSLAAAWLGEKIVPVTGHSLALAMLLGGIALLSQWQIEIFAFAGITLLSFAWNFSLVFANLEIIALDASGRLVALVFLALGIGGVLATTSLGWVLEDFGITSFLGAAALLISGGFVMLFWAAHLRRQE</sequence>
<keyword evidence="1" id="KW-0812">Transmembrane</keyword>
<proteinExistence type="predicted"/>
<evidence type="ECO:0000313" key="2">
    <source>
        <dbReference type="EMBL" id="VAW05236.1"/>
    </source>
</evidence>
<reference evidence="2" key="1">
    <citation type="submission" date="2018-06" db="EMBL/GenBank/DDBJ databases">
        <authorList>
            <person name="Zhirakovskaya E."/>
        </authorList>
    </citation>
    <scope>NUCLEOTIDE SEQUENCE</scope>
</reference>
<feature type="transmembrane region" description="Helical" evidence="1">
    <location>
        <begin position="88"/>
        <end position="108"/>
    </location>
</feature>
<evidence type="ECO:0008006" key="3">
    <source>
        <dbReference type="Google" id="ProtNLM"/>
    </source>
</evidence>
<dbReference type="SUPFAM" id="SSF103473">
    <property type="entry name" value="MFS general substrate transporter"/>
    <property type="match status" value="1"/>
</dbReference>
<dbReference type="Gene3D" id="1.20.1250.20">
    <property type="entry name" value="MFS general substrate transporter like domains"/>
    <property type="match status" value="1"/>
</dbReference>
<name>A0A3B0TE48_9ZZZZ</name>
<feature type="transmembrane region" description="Helical" evidence="1">
    <location>
        <begin position="308"/>
        <end position="329"/>
    </location>
</feature>
<keyword evidence="1" id="KW-0472">Membrane</keyword>
<feature type="non-terminal residue" evidence="2">
    <location>
        <position position="1"/>
    </location>
</feature>
<accession>A0A3B0TE48</accession>
<feature type="transmembrane region" description="Helical" evidence="1">
    <location>
        <begin position="274"/>
        <end position="296"/>
    </location>
</feature>
<feature type="transmembrane region" description="Helical" evidence="1">
    <location>
        <begin position="335"/>
        <end position="357"/>
    </location>
</feature>
<feature type="transmembrane region" description="Helical" evidence="1">
    <location>
        <begin position="38"/>
        <end position="57"/>
    </location>
</feature>
<dbReference type="AlphaFoldDB" id="A0A3B0TE48"/>
<feature type="transmembrane region" description="Helical" evidence="1">
    <location>
        <begin position="250"/>
        <end position="268"/>
    </location>
</feature>
<keyword evidence="1" id="KW-1133">Transmembrane helix</keyword>
<feature type="transmembrane region" description="Helical" evidence="1">
    <location>
        <begin position="221"/>
        <end position="243"/>
    </location>
</feature>
<feature type="transmembrane region" description="Helical" evidence="1">
    <location>
        <begin position="64"/>
        <end position="82"/>
    </location>
</feature>
<feature type="transmembrane region" description="Helical" evidence="1">
    <location>
        <begin position="188"/>
        <end position="209"/>
    </location>
</feature>
<evidence type="ECO:0000256" key="1">
    <source>
        <dbReference type="SAM" id="Phobius"/>
    </source>
</evidence>
<organism evidence="2">
    <name type="scientific">hydrothermal vent metagenome</name>
    <dbReference type="NCBI Taxonomy" id="652676"/>
    <lineage>
        <taxon>unclassified sequences</taxon>
        <taxon>metagenomes</taxon>
        <taxon>ecological metagenomes</taxon>
    </lineage>
</organism>
<feature type="transmembrane region" description="Helical" evidence="1">
    <location>
        <begin position="120"/>
        <end position="138"/>
    </location>
</feature>